<name>A0A6H1U0G7_9CYAN</name>
<dbReference type="Gene3D" id="2.130.10.10">
    <property type="entry name" value="YVTN repeat-like/Quinoprotein amine dehydrogenase"/>
    <property type="match status" value="2"/>
</dbReference>
<gene>
    <name evidence="4" type="ORF">HCG48_11430</name>
</gene>
<evidence type="ECO:0000256" key="2">
    <source>
        <dbReference type="ARBA" id="ARBA00022737"/>
    </source>
</evidence>
<dbReference type="PROSITE" id="PS00678">
    <property type="entry name" value="WD_REPEATS_1"/>
    <property type="match status" value="2"/>
</dbReference>
<sequence length="833" mass="93339">MGSWLSLFLQLVIPAIESLVAVKTKKALNSVHFEVDGRQKQLGMSATFFENACPSLPETKNGDREKSWPEKLLNFSLEHGEEIGQLVRSCTTPASDAPHFDRARFLEQKALQQQSILENRKTLFQLAAQRREITLKLPEVHKILDHWPLRLFPSQLLESSGDRAPLPLKIFLAPPQINGDRPTSSTDPTPDLELSLAQGLREFLSRHYPLHGANRPTEFLGGAWESKRFHSESSIKALYGLLKSEPCTILESEIDGDFLTFRLAYWGLESATYYYQTVFSFSYRQFLQESAKNRALKWRDTCQKLKALGKSPKEIKKLGGENCKNLSLLEETEILKQAGVDLDQLDLSYTTSEKDWQNLAQFLKLCHCLVAGWIADIYYFTYADRWPLLPELLPQLMADCADPDLLELPVAATVTIYRDLLAVVGDRRPYWMPELALNLAWSLTHFPDRAWARAEVEFSVRTWLQLRQREAPHTLPDALERMSEALTREDRPYLETLKRCLTQLGDREAVATVEGWLARLGELTIAPETTVPRWDRLSLMGTLEPTCGKVAAIAIAPDGETLYSCGEDRIVEIWNLDRHGDGQLQGTLKGHSGGILTLTLSGDGRILASSDRSKNRSYIKVWHLETGKLLWTLFGHKKDILCLALTPDGQTLASGSHKIKLWDLKTGEATRTLFGHRQWVRALVFTPDGRHPISASDDGTVKVWDAIAGTLKYTLNGHQGSVRTLAVSPDGKTLVSGSADRTIAIWDLQTGRRVRTIAVHDRPICSVAIAADGQTLISASEDKMIKICNIETGEILNSLDTRTEGVSVLAISASSRLLATGSPDRTLKIWQFL</sequence>
<dbReference type="PROSITE" id="PS50294">
    <property type="entry name" value="WD_REPEATS_REGION"/>
    <property type="match status" value="3"/>
</dbReference>
<evidence type="ECO:0000256" key="3">
    <source>
        <dbReference type="PROSITE-ProRule" id="PRU00221"/>
    </source>
</evidence>
<reference evidence="4 5" key="1">
    <citation type="submission" date="2020-04" db="EMBL/GenBank/DDBJ databases">
        <authorList>
            <person name="Basu S."/>
            <person name="Maruthanayagam V."/>
            <person name="Chakraborty S."/>
            <person name="Pramanik A."/>
            <person name="Mukherjee J."/>
            <person name="Brink B."/>
        </authorList>
    </citation>
    <scope>NUCLEOTIDE SEQUENCE [LARGE SCALE GENOMIC DNA]</scope>
    <source>
        <strain evidence="4 5">AP17</strain>
    </source>
</reference>
<protein>
    <submittedName>
        <fullName evidence="4">WD40 repeat domain-containing protein</fullName>
    </submittedName>
</protein>
<dbReference type="SUPFAM" id="SSF50978">
    <property type="entry name" value="WD40 repeat-like"/>
    <property type="match status" value="1"/>
</dbReference>
<dbReference type="SMART" id="SM00320">
    <property type="entry name" value="WD40"/>
    <property type="match status" value="7"/>
</dbReference>
<keyword evidence="5" id="KW-1185">Reference proteome</keyword>
<keyword evidence="1 3" id="KW-0853">WD repeat</keyword>
<evidence type="ECO:0000313" key="5">
    <source>
        <dbReference type="Proteomes" id="UP000500857"/>
    </source>
</evidence>
<dbReference type="Proteomes" id="UP000500857">
    <property type="component" value="Chromosome"/>
</dbReference>
<dbReference type="InterPro" id="IPR036322">
    <property type="entry name" value="WD40_repeat_dom_sf"/>
</dbReference>
<dbReference type="InterPro" id="IPR001680">
    <property type="entry name" value="WD40_rpt"/>
</dbReference>
<dbReference type="InterPro" id="IPR019775">
    <property type="entry name" value="WD40_repeat_CS"/>
</dbReference>
<dbReference type="AlphaFoldDB" id="A0A6H1U0G7"/>
<dbReference type="RefSeq" id="WP_168569264.1">
    <property type="nucleotide sequence ID" value="NZ_CP051167.1"/>
</dbReference>
<feature type="repeat" description="WD" evidence="3">
    <location>
        <begin position="543"/>
        <end position="577"/>
    </location>
</feature>
<dbReference type="KEGG" id="oxy:HCG48_11430"/>
<proteinExistence type="predicted"/>
<feature type="repeat" description="WD" evidence="3">
    <location>
        <begin position="633"/>
        <end position="672"/>
    </location>
</feature>
<feature type="repeat" description="WD" evidence="3">
    <location>
        <begin position="757"/>
        <end position="798"/>
    </location>
</feature>
<dbReference type="PANTHER" id="PTHR19848">
    <property type="entry name" value="WD40 REPEAT PROTEIN"/>
    <property type="match status" value="1"/>
</dbReference>
<dbReference type="EMBL" id="CP051167">
    <property type="protein sequence ID" value="QIZ71109.1"/>
    <property type="molecule type" value="Genomic_DNA"/>
</dbReference>
<evidence type="ECO:0000256" key="1">
    <source>
        <dbReference type="ARBA" id="ARBA00022574"/>
    </source>
</evidence>
<dbReference type="PANTHER" id="PTHR19848:SF8">
    <property type="entry name" value="F-BOX AND WD REPEAT DOMAIN CONTAINING 7"/>
    <property type="match status" value="1"/>
</dbReference>
<accession>A0A6H1U0G7</accession>
<dbReference type="PROSITE" id="PS50082">
    <property type="entry name" value="WD_REPEATS_2"/>
    <property type="match status" value="6"/>
</dbReference>
<feature type="repeat" description="WD" evidence="3">
    <location>
        <begin position="673"/>
        <end position="714"/>
    </location>
</feature>
<dbReference type="Pfam" id="PF00400">
    <property type="entry name" value="WD40"/>
    <property type="match status" value="7"/>
</dbReference>
<feature type="repeat" description="WD" evidence="3">
    <location>
        <begin position="715"/>
        <end position="756"/>
    </location>
</feature>
<dbReference type="InterPro" id="IPR015943">
    <property type="entry name" value="WD40/YVTN_repeat-like_dom_sf"/>
</dbReference>
<evidence type="ECO:0000313" key="4">
    <source>
        <dbReference type="EMBL" id="QIZ71109.1"/>
    </source>
</evidence>
<dbReference type="PRINTS" id="PR00320">
    <property type="entry name" value="GPROTEINBRPT"/>
</dbReference>
<dbReference type="InterPro" id="IPR020472">
    <property type="entry name" value="WD40_PAC1"/>
</dbReference>
<dbReference type="CDD" id="cd00200">
    <property type="entry name" value="WD40"/>
    <property type="match status" value="1"/>
</dbReference>
<feature type="repeat" description="WD" evidence="3">
    <location>
        <begin position="799"/>
        <end position="833"/>
    </location>
</feature>
<keyword evidence="2" id="KW-0677">Repeat</keyword>
<organism evidence="4 5">
    <name type="scientific">Oxynema aestuarii AP17</name>
    <dbReference type="NCBI Taxonomy" id="2064643"/>
    <lineage>
        <taxon>Bacteria</taxon>
        <taxon>Bacillati</taxon>
        <taxon>Cyanobacteriota</taxon>
        <taxon>Cyanophyceae</taxon>
        <taxon>Oscillatoriophycideae</taxon>
        <taxon>Oscillatoriales</taxon>
        <taxon>Oscillatoriaceae</taxon>
        <taxon>Oxynema</taxon>
        <taxon>Oxynema aestuarii</taxon>
    </lineage>
</organism>